<evidence type="ECO:0000313" key="2">
    <source>
        <dbReference type="Proteomes" id="UP000028038"/>
    </source>
</evidence>
<sequence length="76" mass="8583">MQESGLIVTTRDSLSGWIQRIATDMQQLRQSGMSVISGDVEVSGTLTGPPCCFRVLFLIYATKYRSVEYELWPDFC</sequence>
<accession>A0A836N7W5</accession>
<comment type="caution">
    <text evidence="1">The sequence shown here is derived from an EMBL/GenBank/DDBJ whole genome shotgun (WGS) entry which is preliminary data.</text>
</comment>
<organism evidence="1 2">
    <name type="scientific">Escherichia coli 2-460-02_S1_C1</name>
    <dbReference type="NCBI Taxonomy" id="1444044"/>
    <lineage>
        <taxon>Bacteria</taxon>
        <taxon>Pseudomonadati</taxon>
        <taxon>Pseudomonadota</taxon>
        <taxon>Gammaproteobacteria</taxon>
        <taxon>Enterobacterales</taxon>
        <taxon>Enterobacteriaceae</taxon>
        <taxon>Escherichia</taxon>
    </lineage>
</organism>
<dbReference type="EMBL" id="JOSS01000097">
    <property type="protein sequence ID" value="KEO23835.1"/>
    <property type="molecule type" value="Genomic_DNA"/>
</dbReference>
<protein>
    <submittedName>
        <fullName evidence="1">Uncharacterized protein</fullName>
    </submittedName>
</protein>
<gene>
    <name evidence="1" type="ORF">AB05_5186</name>
</gene>
<proteinExistence type="predicted"/>
<dbReference type="Proteomes" id="UP000028038">
    <property type="component" value="Unassembled WGS sequence"/>
</dbReference>
<dbReference type="AlphaFoldDB" id="A0A836N7W5"/>
<evidence type="ECO:0000313" key="1">
    <source>
        <dbReference type="EMBL" id="KEO23835.1"/>
    </source>
</evidence>
<reference evidence="1 2" key="1">
    <citation type="submission" date="2014-06" db="EMBL/GenBank/DDBJ databases">
        <title>Genetic Variability of E. coli after antibiotic treatment.</title>
        <authorList>
            <person name="Silbergeld E."/>
            <person name="Coles C."/>
            <person name="Seidman J.C."/>
            <person name="You Y."/>
            <person name="George J."/>
            <person name="Nadendla S."/>
            <person name="Daugherty S.C."/>
            <person name="Nagaraj S."/>
            <person name="Ott S."/>
            <person name="Klega K."/>
            <person name="Rasko D."/>
        </authorList>
    </citation>
    <scope>NUCLEOTIDE SEQUENCE [LARGE SCALE GENOMIC DNA]</scope>
    <source>
        <strain evidence="1 2">2-460-02_S1_C1</strain>
    </source>
</reference>
<name>A0A836N7W5_ECOLX</name>